<protein>
    <submittedName>
        <fullName evidence="1">Uncharacterized protein</fullName>
    </submittedName>
</protein>
<comment type="caution">
    <text evidence="1">The sequence shown here is derived from an EMBL/GenBank/DDBJ whole genome shotgun (WGS) entry which is preliminary data.</text>
</comment>
<dbReference type="HOGENOM" id="CLU_1052441_0_0_9"/>
<evidence type="ECO:0000313" key="1">
    <source>
        <dbReference type="EMBL" id="EOQ35664.1"/>
    </source>
</evidence>
<proteinExistence type="predicted"/>
<organism evidence="1 2">
    <name type="scientific">Butyricicoccus pullicaecorum 1.2</name>
    <dbReference type="NCBI Taxonomy" id="1203606"/>
    <lineage>
        <taxon>Bacteria</taxon>
        <taxon>Bacillati</taxon>
        <taxon>Bacillota</taxon>
        <taxon>Clostridia</taxon>
        <taxon>Eubacteriales</taxon>
        <taxon>Butyricicoccaceae</taxon>
        <taxon>Butyricicoccus</taxon>
    </lineage>
</organism>
<accession>R8VT53</accession>
<name>R8VT53_9FIRM</name>
<sequence>MENQPGGWFSPLLPFVQCLRFSCRTLGDAHGIRSRGTDSPIPVLTAHQSPVPPAGELKVSPAFSKACGFSGQRPESRSAERETPLLIPALPESTKLSLKARPQTRNSPARQARSWNPFPWNGFPYPRPYCAPSPCQTAVSATLMESVPVERIPLSPSLLRTLSLSDRSFGDAHGIRSRGTNSPIPVLTAHPQSIRPHFGRRSWNPFPWNGFPYPHPYCAPSPCQTTVWARCKGKDRPEGRSFHERTLCAEYCATCGSRFHFYFG</sequence>
<dbReference type="Proteomes" id="UP000013981">
    <property type="component" value="Unassembled WGS sequence"/>
</dbReference>
<gene>
    <name evidence="1" type="ORF">HMPREF1526_02761</name>
</gene>
<dbReference type="AlphaFoldDB" id="R8VT53"/>
<evidence type="ECO:0000313" key="2">
    <source>
        <dbReference type="Proteomes" id="UP000013981"/>
    </source>
</evidence>
<dbReference type="EMBL" id="AQOB01000014">
    <property type="protein sequence ID" value="EOQ35664.1"/>
    <property type="molecule type" value="Genomic_DNA"/>
</dbReference>
<dbReference type="PATRIC" id="fig|1203606.4.peg.2714"/>
<keyword evidence="2" id="KW-1185">Reference proteome</keyword>
<reference evidence="1 2" key="1">
    <citation type="submission" date="2013-01" db="EMBL/GenBank/DDBJ databases">
        <title>The Genome Sequence of Butyricicoccus pullicaecorum 1.2.</title>
        <authorList>
            <consortium name="The Broad Institute Genome Sequencing Platform"/>
            <person name="Earl A."/>
            <person name="Ward D."/>
            <person name="Feldgarden M."/>
            <person name="Gevers D."/>
            <person name="Van Immerseel F."/>
            <person name="Eeckhaut V."/>
            <person name="Walker B."/>
            <person name="Young S.K."/>
            <person name="Zeng Q."/>
            <person name="Gargeya S."/>
            <person name="Fitzgerald M."/>
            <person name="Haas B."/>
            <person name="Abouelleil A."/>
            <person name="Alvarado L."/>
            <person name="Arachchi H.M."/>
            <person name="Berlin A.M."/>
            <person name="Chapman S.B."/>
            <person name="Dewar J."/>
            <person name="Goldberg J."/>
            <person name="Griggs A."/>
            <person name="Gujja S."/>
            <person name="Hansen M."/>
            <person name="Howarth C."/>
            <person name="Imamovic A."/>
            <person name="Larimer J."/>
            <person name="McCowan C."/>
            <person name="Murphy C."/>
            <person name="Neiman D."/>
            <person name="Pearson M."/>
            <person name="Priest M."/>
            <person name="Roberts A."/>
            <person name="Saif S."/>
            <person name="Shea T."/>
            <person name="Sisk P."/>
            <person name="Sykes S."/>
            <person name="Wortman J."/>
            <person name="Nusbaum C."/>
            <person name="Birren B."/>
        </authorList>
    </citation>
    <scope>NUCLEOTIDE SEQUENCE [LARGE SCALE GENOMIC DNA]</scope>
    <source>
        <strain evidence="1 2">1.2</strain>
    </source>
</reference>